<proteinExistence type="predicted"/>
<dbReference type="Proteomes" id="UP000515204">
    <property type="component" value="Unplaced"/>
</dbReference>
<feature type="region of interest" description="Disordered" evidence="1">
    <location>
        <begin position="222"/>
        <end position="241"/>
    </location>
</feature>
<keyword evidence="3" id="KW-1185">Reference proteome</keyword>
<dbReference type="GeneID" id="106740676"/>
<name>A0A6P3WMU1_DINQU</name>
<feature type="region of interest" description="Disordered" evidence="1">
    <location>
        <begin position="342"/>
        <end position="437"/>
    </location>
</feature>
<organism evidence="3 4">
    <name type="scientific">Dinoponera quadriceps</name>
    <name type="common">South American ant</name>
    <dbReference type="NCBI Taxonomy" id="609295"/>
    <lineage>
        <taxon>Eukaryota</taxon>
        <taxon>Metazoa</taxon>
        <taxon>Ecdysozoa</taxon>
        <taxon>Arthropoda</taxon>
        <taxon>Hexapoda</taxon>
        <taxon>Insecta</taxon>
        <taxon>Pterygota</taxon>
        <taxon>Neoptera</taxon>
        <taxon>Endopterygota</taxon>
        <taxon>Hymenoptera</taxon>
        <taxon>Apocrita</taxon>
        <taxon>Aculeata</taxon>
        <taxon>Formicoidea</taxon>
        <taxon>Formicidae</taxon>
        <taxon>Ponerinae</taxon>
        <taxon>Ponerini</taxon>
        <taxon>Dinoponera</taxon>
    </lineage>
</organism>
<evidence type="ECO:0000313" key="3">
    <source>
        <dbReference type="Proteomes" id="UP000515204"/>
    </source>
</evidence>
<dbReference type="KEGG" id="dqu:106740676"/>
<feature type="domain" description="C2H2-type" evidence="2">
    <location>
        <begin position="20"/>
        <end position="41"/>
    </location>
</feature>
<dbReference type="PROSITE" id="PS00028">
    <property type="entry name" value="ZINC_FINGER_C2H2_1"/>
    <property type="match status" value="1"/>
</dbReference>
<gene>
    <name evidence="4" type="primary">LOC106740676</name>
</gene>
<dbReference type="RefSeq" id="XP_014467430.1">
    <property type="nucleotide sequence ID" value="XM_014611944.1"/>
</dbReference>
<feature type="compositionally biased region" description="Polar residues" evidence="1">
    <location>
        <begin position="413"/>
        <end position="433"/>
    </location>
</feature>
<sequence>MSVIESLLNPPLRKASDNVCRFCQKTFCCTKCRNRHVGKVHPNLNADCALCASKTLPMRQFEAEKLLWENKKLLSHIADRHLPLRCVLCENLFETSEDLKSVGACKWHSEHRRALTNEKLLWTPTPTNFEAKLRRIVSDIKYNNSHRSFAQLEIYRNTSTPMFVSQKNGFEYYTPCAPNFSLKTPNSLSIAQSNATSKIQRSQTSNGDIKFFSFSPSAVGDEGRTPFRSSVDEQFPRNNTGRKLNIKESNEIVSDDEAKGVASSYDDYTTSPVDMNLTDVQCNQERTPKQNVGSHEESGRVSDVVKRVRFSDQYETLPPEFGHPVKNSLNTTEDEDVFHDAHDVSGVKDTNTRDTGNAKDVNVTSDTKSSTEDTEEKEKKDIKEKDTKEERKENVEDVKDTRDDQVDNKERSLVQSSKDSSNNTQVDISQENKQNAEKENQAVEALPNLGVSTMTQKGNSRVLMMVLVENNSNSPDLMPLINSGLKKLEEQIASPSPSTSELPNVADTTGYTRRSTTKMEMSVFSVESYSNDNNAEMMADHPQVEPTFPVSSVEDQRSGNGGILSVLTQAVRLAFRNLSGVTSSSTENSEALRQRQIIEDAISLPETGTQCSLGNNTEIRYGKRTRDVNEASSWVGSVSLPDIRSPLPKRKRGWYKIKGRRPIHSADRVTSPRGVSSETQIFSQGSLTVGDTILPLPARAHPEASLTPPE</sequence>
<evidence type="ECO:0000256" key="1">
    <source>
        <dbReference type="SAM" id="MobiDB-lite"/>
    </source>
</evidence>
<evidence type="ECO:0000259" key="2">
    <source>
        <dbReference type="PROSITE" id="PS00028"/>
    </source>
</evidence>
<protein>
    <submittedName>
        <fullName evidence="4">Uncharacterized protein LOC106740676</fullName>
    </submittedName>
</protein>
<dbReference type="AlphaFoldDB" id="A0A6P3WMU1"/>
<feature type="compositionally biased region" description="Basic and acidic residues" evidence="1">
    <location>
        <begin position="342"/>
        <end position="352"/>
    </location>
</feature>
<feature type="compositionally biased region" description="Basic and acidic residues" evidence="1">
    <location>
        <begin position="222"/>
        <end position="235"/>
    </location>
</feature>
<dbReference type="OrthoDB" id="29058at2759"/>
<evidence type="ECO:0000313" key="4">
    <source>
        <dbReference type="RefSeq" id="XP_014467430.1"/>
    </source>
</evidence>
<accession>A0A6P3WMU1</accession>
<feature type="compositionally biased region" description="Basic and acidic residues" evidence="1">
    <location>
        <begin position="376"/>
        <end position="412"/>
    </location>
</feature>
<dbReference type="InterPro" id="IPR013087">
    <property type="entry name" value="Znf_C2H2_type"/>
</dbReference>
<reference evidence="4" key="1">
    <citation type="submission" date="2025-08" db="UniProtKB">
        <authorList>
            <consortium name="RefSeq"/>
        </authorList>
    </citation>
    <scope>IDENTIFICATION</scope>
</reference>